<evidence type="ECO:0000256" key="2">
    <source>
        <dbReference type="ARBA" id="ARBA00012513"/>
    </source>
</evidence>
<dbReference type="PANTHER" id="PTHR12209">
    <property type="entry name" value="NON-SPECIFIC SERINE/THREONINE PROTEIN KINASE"/>
    <property type="match status" value="1"/>
</dbReference>
<dbReference type="Gene3D" id="3.30.200.20">
    <property type="entry name" value="Phosphorylase Kinase, domain 1"/>
    <property type="match status" value="1"/>
</dbReference>
<evidence type="ECO:0000256" key="3">
    <source>
        <dbReference type="ARBA" id="ARBA00022679"/>
    </source>
</evidence>
<dbReference type="InterPro" id="IPR011009">
    <property type="entry name" value="Kinase-like_dom_sf"/>
</dbReference>
<keyword evidence="6" id="KW-0067">ATP-binding</keyword>
<dbReference type="AlphaFoldDB" id="Q9LMZ6"/>
<evidence type="ECO:0000256" key="6">
    <source>
        <dbReference type="ARBA" id="ARBA00022840"/>
    </source>
</evidence>
<keyword evidence="4" id="KW-0547">Nucleotide-binding</keyword>
<evidence type="ECO:0000256" key="5">
    <source>
        <dbReference type="ARBA" id="ARBA00022777"/>
    </source>
</evidence>
<comment type="catalytic activity">
    <reaction evidence="7">
        <text>L-threonyl-[protein] + ATP = O-phospho-L-threonyl-[protein] + ADP + H(+)</text>
        <dbReference type="Rhea" id="RHEA:46608"/>
        <dbReference type="Rhea" id="RHEA-COMP:11060"/>
        <dbReference type="Rhea" id="RHEA-COMP:11605"/>
        <dbReference type="ChEBI" id="CHEBI:15378"/>
        <dbReference type="ChEBI" id="CHEBI:30013"/>
        <dbReference type="ChEBI" id="CHEBI:30616"/>
        <dbReference type="ChEBI" id="CHEBI:61977"/>
        <dbReference type="ChEBI" id="CHEBI:456216"/>
        <dbReference type="EC" id="2.7.11.1"/>
    </reaction>
</comment>
<dbReference type="EC" id="2.7.11.1" evidence="2"/>
<comment type="similarity">
    <text evidence="1">Belongs to the protein kinase superfamily. BUD32 family.</text>
</comment>
<dbReference type="EMBL" id="AC026875">
    <property type="protein sequence ID" value="AAF79828.1"/>
    <property type="molecule type" value="Genomic_DNA"/>
</dbReference>
<proteinExistence type="inferred from homology"/>
<evidence type="ECO:0000256" key="8">
    <source>
        <dbReference type="ARBA" id="ARBA00048679"/>
    </source>
</evidence>
<keyword evidence="5" id="KW-0418">Kinase</keyword>
<reference evidence="9" key="2">
    <citation type="submission" date="2000-04" db="EMBL/GenBank/DDBJ databases">
        <title>Genomic sequence for Arabidopsis thaliana BAC T6D22 from chromosome I.</title>
        <authorList>
            <person name="Shinn P."/>
            <person name="Brooks S."/>
            <person name="Buehler E."/>
            <person name="Chao Q."/>
            <person name="Johnson-Hopson C."/>
            <person name="Khan S."/>
            <person name="Kim C."/>
            <person name="Altafi H."/>
            <person name="Bei Q."/>
            <person name="Chin C."/>
            <person name="Chiou J."/>
            <person name="Choi E."/>
            <person name="Conn L."/>
            <person name="Conway A."/>
            <person name="Gonzales A."/>
            <person name="Hansen N."/>
            <person name="Howing B."/>
            <person name="Koo T."/>
            <person name="Lam B."/>
            <person name="Lee J."/>
            <person name="Lenz C."/>
            <person name="Li J."/>
            <person name="Liu A."/>
            <person name="Liu K."/>
            <person name="Liu S."/>
            <person name="Mukharsky N."/>
            <person name="Nguyen M."/>
            <person name="Palm C."/>
            <person name="Pham P."/>
            <person name="Sakano H."/>
            <person name="Schwartz J."/>
            <person name="Southwick A."/>
            <person name="Thaveri A."/>
            <person name="Toriumi M."/>
            <person name="Vaysberg M."/>
            <person name="Yu G."/>
            <person name="Federspiel N.A."/>
            <person name="Theologis A."/>
            <person name="Ecker J.R."/>
        </authorList>
    </citation>
    <scope>NUCLEOTIDE SEQUENCE</scope>
</reference>
<dbReference type="GO" id="GO:0005524">
    <property type="term" value="F:ATP binding"/>
    <property type="evidence" value="ECO:0007669"/>
    <property type="project" value="UniProtKB-KW"/>
</dbReference>
<organism evidence="9">
    <name type="scientific">Arabidopsis thaliana</name>
    <name type="common">Mouse-ear cress</name>
    <dbReference type="NCBI Taxonomy" id="3702"/>
    <lineage>
        <taxon>Eukaryota</taxon>
        <taxon>Viridiplantae</taxon>
        <taxon>Streptophyta</taxon>
        <taxon>Embryophyta</taxon>
        <taxon>Tracheophyta</taxon>
        <taxon>Spermatophyta</taxon>
        <taxon>Magnoliopsida</taxon>
        <taxon>eudicotyledons</taxon>
        <taxon>Gunneridae</taxon>
        <taxon>Pentapetalae</taxon>
        <taxon>rosids</taxon>
        <taxon>malvids</taxon>
        <taxon>Brassicales</taxon>
        <taxon>Brassicaceae</taxon>
        <taxon>Camelineae</taxon>
        <taxon>Arabidopsis</taxon>
    </lineage>
</organism>
<dbReference type="GO" id="GO:0004674">
    <property type="term" value="F:protein serine/threonine kinase activity"/>
    <property type="evidence" value="ECO:0007669"/>
    <property type="project" value="UniProtKB-EC"/>
</dbReference>
<dbReference type="ExpressionAtlas" id="Q9LMZ6">
    <property type="expression patterns" value="baseline and differential"/>
</dbReference>
<dbReference type="PANTHER" id="PTHR12209:SF0">
    <property type="entry name" value="EKC_KEOPS COMPLEX SUBUNIT TP53RK"/>
    <property type="match status" value="1"/>
</dbReference>
<reference evidence="9" key="3">
    <citation type="submission" date="2000-06" db="EMBL/GenBank/DDBJ databases">
        <authorList>
            <person name="Cheuk R."/>
            <person name="Shinn P."/>
            <person name="Brooks S."/>
            <person name="Buehler E."/>
            <person name="Chao Q."/>
            <person name="Johnson-Hopson C."/>
            <person name="Khan S."/>
            <person name="Kim C."/>
            <person name="Altafi H."/>
            <person name="Bei B."/>
            <person name="Chin C."/>
            <person name="Chiou J."/>
            <person name="Choi E."/>
            <person name="Conn L."/>
            <person name="Conway A."/>
            <person name="Gonzalez A."/>
            <person name="Hansen N."/>
            <person name="Howing B."/>
            <person name="Koo T."/>
            <person name="Lam B."/>
            <person name="Lee J."/>
            <person name="Lenz C."/>
            <person name="Li J."/>
            <person name="Liu A."/>
            <person name="Liu J."/>
            <person name="Liu S."/>
            <person name="Mukharsky N."/>
            <person name="Nguyen M."/>
            <person name="Palm C."/>
            <person name="Pham P."/>
            <person name="Sakano H."/>
            <person name="Schwartz J."/>
            <person name="Southwick A."/>
            <person name="Thaveri A."/>
            <person name="Toriumi M."/>
            <person name="Vaysberg M."/>
            <person name="Yu G."/>
            <person name="Davis R."/>
            <person name="Federspiel N."/>
            <person name="Theologis A."/>
            <person name="Ecker J."/>
        </authorList>
    </citation>
    <scope>NUCLEOTIDE SEQUENCE</scope>
</reference>
<evidence type="ECO:0000313" key="9">
    <source>
        <dbReference type="EMBL" id="AAF79828.1"/>
    </source>
</evidence>
<dbReference type="SUPFAM" id="SSF56112">
    <property type="entry name" value="Protein kinase-like (PK-like)"/>
    <property type="match status" value="1"/>
</dbReference>
<keyword evidence="3" id="KW-0808">Transferase</keyword>
<sequence>MKNRMDCEENVGNESLVLIKQGAEARVLESTFSGRRSIVKERFSKKYRHPILDAKLTLKRLYDKGKKARVIYAVDTLLHSLTLEYIEGVSERLDDVATQIGTAIAKLHDGGLAHGDLTTSNMLVRSGTNQADLISWY</sequence>
<name>Q9LMZ6_ARATH</name>
<dbReference type="Gene3D" id="1.10.510.10">
    <property type="entry name" value="Transferase(Phosphotransferase) domain 1"/>
    <property type="match status" value="1"/>
</dbReference>
<evidence type="ECO:0000256" key="7">
    <source>
        <dbReference type="ARBA" id="ARBA00047899"/>
    </source>
</evidence>
<protein>
    <recommendedName>
        <fullName evidence="2">non-specific serine/threonine protein kinase</fullName>
        <ecNumber evidence="2">2.7.11.1</ecNumber>
    </recommendedName>
</protein>
<evidence type="ECO:0000256" key="1">
    <source>
        <dbReference type="ARBA" id="ARBA00010630"/>
    </source>
</evidence>
<comment type="catalytic activity">
    <reaction evidence="8">
        <text>L-seryl-[protein] + ATP = O-phospho-L-seryl-[protein] + ADP + H(+)</text>
        <dbReference type="Rhea" id="RHEA:17989"/>
        <dbReference type="Rhea" id="RHEA-COMP:9863"/>
        <dbReference type="Rhea" id="RHEA-COMP:11604"/>
        <dbReference type="ChEBI" id="CHEBI:15378"/>
        <dbReference type="ChEBI" id="CHEBI:29999"/>
        <dbReference type="ChEBI" id="CHEBI:30616"/>
        <dbReference type="ChEBI" id="CHEBI:83421"/>
        <dbReference type="ChEBI" id="CHEBI:456216"/>
        <dbReference type="EC" id="2.7.11.1"/>
    </reaction>
</comment>
<accession>Q9LMZ6</accession>
<reference key="1">
    <citation type="journal article" date="2000" name="Nature">
        <title>Sequence and analysis of chromosome 1 of the plant Arabidopsis thaliana.</title>
        <authorList>
            <person name="Theologis A."/>
            <person name="Ecker J.R."/>
            <person name="Palm C.J."/>
            <person name="Federspiel N.A."/>
            <person name="Kaul S."/>
            <person name="White O."/>
            <person name="Alonso J."/>
            <person name="Altafi H."/>
            <person name="Araujo R."/>
            <person name="Bowman C.L."/>
            <person name="Brooks S.Y."/>
            <person name="Buehler E."/>
            <person name="Chan A."/>
            <person name="Chao Q."/>
            <person name="Chen H."/>
            <person name="Cheuk R.F."/>
            <person name="Chin C.W."/>
            <person name="Chung M.K."/>
            <person name="Conn L."/>
            <person name="Conway A.B."/>
            <person name="Conway A.R."/>
            <person name="Creasy T.H."/>
            <person name="Dewar K."/>
            <person name="Dunn P."/>
            <person name="Etgu P."/>
            <person name="Feldblyum T.V."/>
            <person name="Feng J."/>
            <person name="Fong B."/>
            <person name="Fujii C.Y."/>
            <person name="Gill J.E."/>
            <person name="Goldsmith A.D."/>
            <person name="Haas B."/>
            <person name="Hansen N.F."/>
            <person name="Hughes B."/>
            <person name="Huizar L."/>
            <person name="Hunter J.L."/>
            <person name="Jenkins J."/>
            <person name="Johnson-Hopson C."/>
            <person name="Khan S."/>
            <person name="Khaykin E."/>
            <person name="Kim C.J."/>
            <person name="Koo H.L."/>
            <person name="Kremenetskaia I."/>
            <person name="Kurtz D.B."/>
            <person name="Kwan A."/>
            <person name="Lam B."/>
            <person name="Langin-Hooper S."/>
            <person name="Lee A."/>
            <person name="Lee J.M."/>
            <person name="Lenz C.A."/>
            <person name="Li J.H."/>
            <person name="Li Y."/>
            <person name="Lin X."/>
            <person name="Liu S.X."/>
            <person name="Liu Z.A."/>
            <person name="Luros J.S."/>
            <person name="Maiti R."/>
            <person name="Marziali A."/>
            <person name="Militscher J."/>
            <person name="Miranda M."/>
            <person name="Nguyen M."/>
            <person name="Nierman W.C."/>
            <person name="Osborne B.I."/>
            <person name="Pai G."/>
            <person name="Peterson J."/>
            <person name="Pham P.K."/>
            <person name="Rizzo M."/>
            <person name="Rooney T."/>
            <person name="Rowley D."/>
            <person name="Sakano H."/>
            <person name="Salzberg S.L."/>
            <person name="Schwartz J.R."/>
            <person name="Shinn P."/>
            <person name="Southwick A.M."/>
            <person name="Sun H."/>
            <person name="Tallon L.J."/>
            <person name="Tambunga G."/>
            <person name="Toriumi M.J."/>
            <person name="Town C.D."/>
            <person name="Utterback T."/>
            <person name="Van Aken S."/>
            <person name="Vaysberg M."/>
            <person name="Vysotskaia V.S."/>
            <person name="Walker M."/>
            <person name="Wu D."/>
            <person name="Yu G."/>
            <person name="Fraser C.M."/>
            <person name="Venter J.C."/>
            <person name="Davis R.W."/>
        </authorList>
    </citation>
    <scope>NUCLEOTIDE SEQUENCE [LARGE SCALE GENOMIC DNA]</scope>
    <source>
        <strain>cv. Columbia</strain>
    </source>
</reference>
<evidence type="ECO:0000256" key="4">
    <source>
        <dbReference type="ARBA" id="ARBA00022741"/>
    </source>
</evidence>